<dbReference type="OrthoDB" id="9768177at2"/>
<evidence type="ECO:0000256" key="2">
    <source>
        <dbReference type="ARBA" id="ARBA00022448"/>
    </source>
</evidence>
<dbReference type="NCBIfam" id="TIGR04057">
    <property type="entry name" value="SusC_RagA_signa"/>
    <property type="match status" value="1"/>
</dbReference>
<name>A0A327S019_9SPHI</name>
<keyword evidence="2 7" id="KW-0813">Transport</keyword>
<dbReference type="SUPFAM" id="SSF49464">
    <property type="entry name" value="Carboxypeptidase regulatory domain-like"/>
    <property type="match status" value="1"/>
</dbReference>
<dbReference type="GO" id="GO:0009279">
    <property type="term" value="C:cell outer membrane"/>
    <property type="evidence" value="ECO:0007669"/>
    <property type="project" value="UniProtKB-SubCell"/>
</dbReference>
<dbReference type="STRING" id="188932.AY601_2087"/>
<feature type="domain" description="TonB-dependent receptor plug" evidence="8">
    <location>
        <begin position="124"/>
        <end position="238"/>
    </location>
</feature>
<dbReference type="InterPro" id="IPR036942">
    <property type="entry name" value="Beta-barrel_TonB_sf"/>
</dbReference>
<keyword evidence="3 7" id="KW-1134">Transmembrane beta strand</keyword>
<gene>
    <name evidence="9" type="ORF">LY11_05031</name>
</gene>
<dbReference type="InterPro" id="IPR037066">
    <property type="entry name" value="Plug_dom_sf"/>
</dbReference>
<reference evidence="9 10" key="1">
    <citation type="submission" date="2018-06" db="EMBL/GenBank/DDBJ databases">
        <title>Genomic Encyclopedia of Archaeal and Bacterial Type Strains, Phase II (KMG-II): from individual species to whole genera.</title>
        <authorList>
            <person name="Goeker M."/>
        </authorList>
    </citation>
    <scope>NUCLEOTIDE SEQUENCE [LARGE SCALE GENOMIC DNA]</scope>
    <source>
        <strain evidence="9 10">DSM 14825</strain>
    </source>
</reference>
<dbReference type="SUPFAM" id="SSF56935">
    <property type="entry name" value="Porins"/>
    <property type="match status" value="1"/>
</dbReference>
<dbReference type="Gene3D" id="2.60.40.1120">
    <property type="entry name" value="Carboxypeptidase-like, regulatory domain"/>
    <property type="match status" value="1"/>
</dbReference>
<organism evidence="9 10">
    <name type="scientific">Pedobacter cryoconitis</name>
    <dbReference type="NCBI Taxonomy" id="188932"/>
    <lineage>
        <taxon>Bacteria</taxon>
        <taxon>Pseudomonadati</taxon>
        <taxon>Bacteroidota</taxon>
        <taxon>Sphingobacteriia</taxon>
        <taxon>Sphingobacteriales</taxon>
        <taxon>Sphingobacteriaceae</taxon>
        <taxon>Pedobacter</taxon>
    </lineage>
</organism>
<dbReference type="InterPro" id="IPR023996">
    <property type="entry name" value="TonB-dep_OMP_SusC/RagA"/>
</dbReference>
<dbReference type="RefSeq" id="WP_111636315.1">
    <property type="nucleotide sequence ID" value="NZ_QLLR01000044.1"/>
</dbReference>
<evidence type="ECO:0000256" key="7">
    <source>
        <dbReference type="PROSITE-ProRule" id="PRU01360"/>
    </source>
</evidence>
<evidence type="ECO:0000256" key="3">
    <source>
        <dbReference type="ARBA" id="ARBA00022452"/>
    </source>
</evidence>
<evidence type="ECO:0000256" key="1">
    <source>
        <dbReference type="ARBA" id="ARBA00004571"/>
    </source>
</evidence>
<keyword evidence="6 7" id="KW-0998">Cell outer membrane</keyword>
<dbReference type="FunFam" id="2.170.130.10:FF:000008">
    <property type="entry name" value="SusC/RagA family TonB-linked outer membrane protein"/>
    <property type="match status" value="1"/>
</dbReference>
<keyword evidence="5 7" id="KW-0472">Membrane</keyword>
<protein>
    <submittedName>
        <fullName evidence="9">TonB-linked SusC/RagA family outer membrane protein</fullName>
    </submittedName>
</protein>
<dbReference type="Pfam" id="PF07715">
    <property type="entry name" value="Plug"/>
    <property type="match status" value="1"/>
</dbReference>
<comment type="subcellular location">
    <subcellularLocation>
        <location evidence="1 7">Cell outer membrane</location>
        <topology evidence="1 7">Multi-pass membrane protein</topology>
    </subcellularLocation>
</comment>
<evidence type="ECO:0000256" key="5">
    <source>
        <dbReference type="ARBA" id="ARBA00023136"/>
    </source>
</evidence>
<dbReference type="InterPro" id="IPR008969">
    <property type="entry name" value="CarboxyPept-like_regulatory"/>
</dbReference>
<evidence type="ECO:0000256" key="6">
    <source>
        <dbReference type="ARBA" id="ARBA00023237"/>
    </source>
</evidence>
<dbReference type="Gene3D" id="2.40.170.20">
    <property type="entry name" value="TonB-dependent receptor, beta-barrel domain"/>
    <property type="match status" value="1"/>
</dbReference>
<dbReference type="PROSITE" id="PS52016">
    <property type="entry name" value="TONB_DEPENDENT_REC_3"/>
    <property type="match status" value="1"/>
</dbReference>
<dbReference type="EMBL" id="QLLR01000044">
    <property type="protein sequence ID" value="RAJ21033.1"/>
    <property type="molecule type" value="Genomic_DNA"/>
</dbReference>
<keyword evidence="4 7" id="KW-0812">Transmembrane</keyword>
<dbReference type="Pfam" id="PF13715">
    <property type="entry name" value="CarbopepD_reg_2"/>
    <property type="match status" value="1"/>
</dbReference>
<comment type="similarity">
    <text evidence="7">Belongs to the TonB-dependent receptor family.</text>
</comment>
<dbReference type="NCBIfam" id="TIGR04056">
    <property type="entry name" value="OMP_RagA_SusC"/>
    <property type="match status" value="1"/>
</dbReference>
<proteinExistence type="inferred from homology"/>
<sequence length="1042" mass="113463">MTIERNLQKFFSALFCVLLFTLYNSTNGFSQQKTVTGKVTDKSDGSPLPGVTIKVQGSAAGTTTNSNGEYALKAAENAVLVFSYIGYTEARLTFTGTPNLNAQLVSNNQKLDEVVVIGYGTTTKKDATGAVATVSAAQIKDLPVSSVDQKLKGQIPGVQINTTTGTPGGGTSIKIRGSGSIGAGDNPLFVVDGYPISNTSGQVSNPLNVINPNDIESITVLKDASSTAIYGSRGSNGVIVITTKQGLKGTPVVNISAYTGIQQVPQKGRPQMLNGTEFAQFRKDMIVDDFASRGLVATDADIPEAFRNPSQYGAGTNWYNEIIHDAPMSNLDASISGGSENTKYNFSLGYLNQAGTIRYTGFQRYAVRLNTETKLGKKLKIGLNLAPTNSVRDLNNFENEFVDVLSRSLWLSPLVPLTDGNGNRTPYVSSPGMYAGPNPLNSLEYGGTRSKDFRGLGTAFAEYQILNGLKLRYSFNVDYTNSSSFVFNPSFVGGVNSPPPSVPNSTTNKSTSFNWLSEAVLTYDKSFGKDHRLNVVVGYSAQKERAESLYLFADNYPDDKIQTINAAAIISGFNADVQKWSIISYLARANYSYKDRYLFTATVRTDGSSRFGSNNRYGTFPSAAFAWRASEEEFMKKATWISDLKLRATYGLSGNYNIGNYTYITNIGSSNYVFGGQLSSGRVPTSLNNPNLTWEESSQLDAGIDLGILKNRLSFNIDYYKRITKGMLYNSEIPLSSGYSNAIINSGKIQNQGFEFGLTSKNLEGTLTWSTSANIAFNRNKVLALNENNDPIYSGRSGEGSYQHITQVGRPVGEFYGYILEGIYKDQADLNNSPKHVTSVVGSVKYKDVDGNGIIEPVKDFAVIGSPQPNFTWGLTNTFGYKGFDLNILLVGSQGGQILKTANQYLLNIDGIFNVDRKVLNRYRSPENPGDGFTPTTNGSRVIYRDVNSSWVESASYMRIQNITFGYRFGERMLRASKVIKGARIYSSIQNLATFTKYSGANPEVSRNTISGNAVSSALVPGEDFTNYPLPRTFTLGLNLTF</sequence>
<comment type="caution">
    <text evidence="9">The sequence shown here is derived from an EMBL/GenBank/DDBJ whole genome shotgun (WGS) entry which is preliminary data.</text>
</comment>
<dbReference type="AlphaFoldDB" id="A0A327S019"/>
<evidence type="ECO:0000259" key="8">
    <source>
        <dbReference type="Pfam" id="PF07715"/>
    </source>
</evidence>
<dbReference type="Gene3D" id="2.170.130.10">
    <property type="entry name" value="TonB-dependent receptor, plug domain"/>
    <property type="match status" value="1"/>
</dbReference>
<evidence type="ECO:0000313" key="10">
    <source>
        <dbReference type="Proteomes" id="UP000249754"/>
    </source>
</evidence>
<accession>A0A327S019</accession>
<dbReference type="InterPro" id="IPR039426">
    <property type="entry name" value="TonB-dep_rcpt-like"/>
</dbReference>
<dbReference type="InterPro" id="IPR023997">
    <property type="entry name" value="TonB-dep_OMP_SusC/RagA_CS"/>
</dbReference>
<dbReference type="Proteomes" id="UP000249754">
    <property type="component" value="Unassembled WGS sequence"/>
</dbReference>
<evidence type="ECO:0000313" key="9">
    <source>
        <dbReference type="EMBL" id="RAJ21033.1"/>
    </source>
</evidence>
<evidence type="ECO:0000256" key="4">
    <source>
        <dbReference type="ARBA" id="ARBA00022692"/>
    </source>
</evidence>
<dbReference type="InterPro" id="IPR012910">
    <property type="entry name" value="Plug_dom"/>
</dbReference>